<evidence type="ECO:0000313" key="1">
    <source>
        <dbReference type="EMBL" id="AVO25135.1"/>
    </source>
</evidence>
<proteinExistence type="predicted"/>
<dbReference type="EMBL" id="MG962366">
    <property type="protein sequence ID" value="AVO25135.1"/>
    <property type="molecule type" value="Genomic_DNA"/>
</dbReference>
<reference evidence="2" key="1">
    <citation type="submission" date="2018-02" db="EMBL/GenBank/DDBJ databases">
        <authorList>
            <person name="Cohen D.B."/>
            <person name="Kent A.D."/>
        </authorList>
    </citation>
    <scope>NUCLEOTIDE SEQUENCE [LARGE SCALE GENOMIC DNA]</scope>
</reference>
<evidence type="ECO:0000313" key="2">
    <source>
        <dbReference type="Proteomes" id="UP000241290"/>
    </source>
</evidence>
<name>A0A2P1JXT8_9CAUD</name>
<dbReference type="Proteomes" id="UP000241290">
    <property type="component" value="Genome"/>
</dbReference>
<keyword evidence="2" id="KW-1185">Reference proteome</keyword>
<dbReference type="GeneID" id="64766469"/>
<gene>
    <name evidence="1" type="primary">216</name>
    <name evidence="1" type="ORF">SEA_FINCH_216</name>
</gene>
<dbReference type="RefSeq" id="YP_010059238.1">
    <property type="nucleotide sequence ID" value="NC_054724.1"/>
</dbReference>
<sequence length="50" mass="6047">MKSWWRRAGTALLEGLIRSSAWYSRDPQVIVMLAEQREQERKDEQQRRAE</sequence>
<protein>
    <submittedName>
        <fullName evidence="1">Uncharacterized protein</fullName>
    </submittedName>
</protein>
<organism evidence="1 2">
    <name type="scientific">Rhodococcus phage Finch</name>
    <dbReference type="NCBI Taxonomy" id="2094144"/>
    <lineage>
        <taxon>Viruses</taxon>
        <taxon>Duplodnaviria</taxon>
        <taxon>Heunggongvirae</taxon>
        <taxon>Uroviricota</taxon>
        <taxon>Caudoviricetes</taxon>
        <taxon>Finchvirus</taxon>
        <taxon>Finchvirus finch</taxon>
    </lineage>
</organism>
<dbReference type="KEGG" id="vg:64766469"/>
<accession>A0A2P1JXT8</accession>